<dbReference type="Pfam" id="PF13416">
    <property type="entry name" value="SBP_bac_8"/>
    <property type="match status" value="1"/>
</dbReference>
<reference evidence="8 9" key="1">
    <citation type="submission" date="2018-12" db="EMBL/GenBank/DDBJ databases">
        <title>The genome of Variovorax gossypii DSM 100435.</title>
        <authorList>
            <person name="Gao J."/>
            <person name="Sun J."/>
        </authorList>
    </citation>
    <scope>NUCLEOTIDE SEQUENCE [LARGE SCALE GENOMIC DNA]</scope>
    <source>
        <strain evidence="8 9">DSM 100435</strain>
    </source>
</reference>
<dbReference type="GO" id="GO:0042597">
    <property type="term" value="C:periplasmic space"/>
    <property type="evidence" value="ECO:0007669"/>
    <property type="project" value="UniProtKB-SubCell"/>
</dbReference>
<proteinExistence type="inferred from homology"/>
<dbReference type="InterPro" id="IPR006059">
    <property type="entry name" value="SBP"/>
</dbReference>
<keyword evidence="6 7" id="KW-0732">Signal</keyword>
<comment type="subcellular location">
    <subcellularLocation>
        <location evidence="1">Periplasm</location>
    </subcellularLocation>
</comment>
<dbReference type="Proteomes" id="UP000267418">
    <property type="component" value="Unassembled WGS sequence"/>
</dbReference>
<evidence type="ECO:0000256" key="3">
    <source>
        <dbReference type="ARBA" id="ARBA00011557"/>
    </source>
</evidence>
<sequence>MNFQRRSTLATLAMSSMLWLGANAPAAAEPVQIQWWHAMGGTLGERVDELVKNFNASQQKYVVVAVNKGNYDEVINGTIAAYRAKRAPQLVQIYERGFMTMLLSDATMPVQDLLDQRGYKVDWADFVKPVAGFYSYKGKLMTMPFNSSSPILWYNKTHFEKAGFARPAETWQELEKQLYTIKQKDISACGSVLAGDYHWSLLENYSAINDLPYATKANGYQGLDTEFVYNKTSVVSQVGRIKKWIDDGVMQIAGQGLSPEQLFTSGKCSTFFASTAAHSGIEREAKIDWSATYLPWEEGKQPKNSTIGGASLWVMKGQKPAEYDAVAAFLDYLAKPETQVWWHKSTGYVPLSNKAYQLAKSQDYYKQHPTREIAILQLTRGTPTVNSTGFHFGNFTQTMMAQREEFENVVAGKKTPQAGMDDAVKRGNEILRQYEKLNKGRY</sequence>
<comment type="caution">
    <text evidence="8">The sequence shown here is derived from an EMBL/GenBank/DDBJ whole genome shotgun (WGS) entry which is preliminary data.</text>
</comment>
<dbReference type="AlphaFoldDB" id="A0A3S0GW35"/>
<dbReference type="PANTHER" id="PTHR43649:SF31">
    <property type="entry name" value="SN-GLYCEROL-3-PHOSPHATE-BINDING PERIPLASMIC PROTEIN UGPB"/>
    <property type="match status" value="1"/>
</dbReference>
<evidence type="ECO:0000256" key="5">
    <source>
        <dbReference type="ARBA" id="ARBA00022448"/>
    </source>
</evidence>
<feature type="signal peptide" evidence="7">
    <location>
        <begin position="1"/>
        <end position="28"/>
    </location>
</feature>
<dbReference type="EMBL" id="RXOE01000004">
    <property type="protein sequence ID" value="RTQ33346.1"/>
    <property type="molecule type" value="Genomic_DNA"/>
</dbReference>
<evidence type="ECO:0000256" key="4">
    <source>
        <dbReference type="ARBA" id="ARBA00017470"/>
    </source>
</evidence>
<dbReference type="RefSeq" id="WP_126471799.1">
    <property type="nucleotide sequence ID" value="NZ_RXOE01000004.1"/>
</dbReference>
<evidence type="ECO:0000256" key="2">
    <source>
        <dbReference type="ARBA" id="ARBA00008520"/>
    </source>
</evidence>
<keyword evidence="9" id="KW-1185">Reference proteome</keyword>
<dbReference type="PANTHER" id="PTHR43649">
    <property type="entry name" value="ARABINOSE-BINDING PROTEIN-RELATED"/>
    <property type="match status" value="1"/>
</dbReference>
<dbReference type="OrthoDB" id="4393730at2"/>
<evidence type="ECO:0000256" key="7">
    <source>
        <dbReference type="SAM" id="SignalP"/>
    </source>
</evidence>
<protein>
    <recommendedName>
        <fullName evidence="4">sn-glycerol-3-phosphate-binding periplasmic protein UgpB</fullName>
    </recommendedName>
</protein>
<dbReference type="Gene3D" id="3.40.190.10">
    <property type="entry name" value="Periplasmic binding protein-like II"/>
    <property type="match status" value="2"/>
</dbReference>
<comment type="similarity">
    <text evidence="2">Belongs to the bacterial solute-binding protein 1 family.</text>
</comment>
<name>A0A3S0GW35_9BURK</name>
<evidence type="ECO:0000313" key="8">
    <source>
        <dbReference type="EMBL" id="RTQ33346.1"/>
    </source>
</evidence>
<feature type="chain" id="PRO_5018533845" description="sn-glycerol-3-phosphate-binding periplasmic protein UgpB" evidence="7">
    <location>
        <begin position="29"/>
        <end position="442"/>
    </location>
</feature>
<comment type="subunit">
    <text evidence="3">The complex is composed of two ATP-binding proteins (UgpC), two transmembrane proteins (UgpA and UgpE) and a solute-binding protein (UgpB).</text>
</comment>
<evidence type="ECO:0000256" key="6">
    <source>
        <dbReference type="ARBA" id="ARBA00022729"/>
    </source>
</evidence>
<evidence type="ECO:0000313" key="9">
    <source>
        <dbReference type="Proteomes" id="UP000267418"/>
    </source>
</evidence>
<gene>
    <name evidence="8" type="ORF">EJP69_17640</name>
</gene>
<dbReference type="InterPro" id="IPR050490">
    <property type="entry name" value="Bact_solute-bd_prot1"/>
</dbReference>
<accession>A0A3S0GW35</accession>
<organism evidence="8 9">
    <name type="scientific">Variovorax gossypii</name>
    <dbReference type="NCBI Taxonomy" id="1679495"/>
    <lineage>
        <taxon>Bacteria</taxon>
        <taxon>Pseudomonadati</taxon>
        <taxon>Pseudomonadota</taxon>
        <taxon>Betaproteobacteria</taxon>
        <taxon>Burkholderiales</taxon>
        <taxon>Comamonadaceae</taxon>
        <taxon>Variovorax</taxon>
    </lineage>
</organism>
<evidence type="ECO:0000256" key="1">
    <source>
        <dbReference type="ARBA" id="ARBA00004418"/>
    </source>
</evidence>
<keyword evidence="5" id="KW-0813">Transport</keyword>
<dbReference type="SUPFAM" id="SSF53850">
    <property type="entry name" value="Periplasmic binding protein-like II"/>
    <property type="match status" value="1"/>
</dbReference>